<evidence type="ECO:0000313" key="3">
    <source>
        <dbReference type="Proteomes" id="UP001652700"/>
    </source>
</evidence>
<dbReference type="GeneID" id="114334871"/>
<dbReference type="InterPro" id="IPR001251">
    <property type="entry name" value="CRAL-TRIO_dom"/>
</dbReference>
<dbReference type="SUPFAM" id="SSF52087">
    <property type="entry name" value="CRAL/TRIO domain"/>
    <property type="match status" value="1"/>
</dbReference>
<dbReference type="AlphaFoldDB" id="A0A6P7FWI2"/>
<reference evidence="4" key="1">
    <citation type="submission" date="2025-04" db="UniProtKB">
        <authorList>
            <consortium name="RefSeq"/>
        </authorList>
    </citation>
    <scope>IDENTIFICATION</scope>
    <source>
        <tissue evidence="4">Whole insect</tissue>
    </source>
</reference>
<dbReference type="KEGG" id="dvv:114334871"/>
<proteinExistence type="predicted"/>
<evidence type="ECO:0000259" key="1">
    <source>
        <dbReference type="PROSITE" id="PS50191"/>
    </source>
</evidence>
<protein>
    <submittedName>
        <fullName evidence="4">Retinol-binding protein pinta-like isoform X1</fullName>
    </submittedName>
</protein>
<dbReference type="EnsemblMetazoa" id="XM_028284985.2">
    <property type="protein sequence ID" value="XP_028140786.1"/>
    <property type="gene ID" value="LOC114334871"/>
</dbReference>
<dbReference type="GO" id="GO:0016020">
    <property type="term" value="C:membrane"/>
    <property type="evidence" value="ECO:0007669"/>
    <property type="project" value="TreeGrafter"/>
</dbReference>
<dbReference type="Proteomes" id="UP001652700">
    <property type="component" value="Unplaced"/>
</dbReference>
<dbReference type="PANTHER" id="PTHR10174">
    <property type="entry name" value="ALPHA-TOCOPHEROL TRANSFER PROTEIN-RELATED"/>
    <property type="match status" value="1"/>
</dbReference>
<name>A0A6P7FWI2_DIAVI</name>
<feature type="domain" description="CRAL-TRIO" evidence="1">
    <location>
        <begin position="147"/>
        <end position="285"/>
    </location>
</feature>
<evidence type="ECO:0000313" key="2">
    <source>
        <dbReference type="EnsemblMetazoa" id="XP_028140786.1"/>
    </source>
</evidence>
<evidence type="ECO:0000313" key="4">
    <source>
        <dbReference type="RefSeq" id="XP_028140786.1"/>
    </source>
</evidence>
<sequence>MSYYFKKSTSLPLHRDANCIRTSAVIPDIMEENKQEKKCLKLFQTNRDKIRKHWDKTESEVEEVLTKLREWASRKEFPEIPSDSMLEFFVTNNKYNIERTKDNIKSYYAVRKNIPEFFKNAHPRLPKMQECWEMGVYVPLAIPHEGLYRVSVLKLLPYTAKFHANRYHAHVSNLFEIRICEDLSVGEILIVDYRNLAWSHVFKISPFVVHRMAMVVESMSRTRLKEIHFVEPPSSINILLTIAKTFLKKKIADRIRIHNSMETLLEHVPKDILPEDYGGDGKPLSEQVDLVKEKLMEYYERFDMLQEYSTKDS</sequence>
<dbReference type="PRINTS" id="PR00180">
    <property type="entry name" value="CRETINALDHBP"/>
</dbReference>
<dbReference type="Pfam" id="PF00650">
    <property type="entry name" value="CRAL_TRIO"/>
    <property type="match status" value="1"/>
</dbReference>
<keyword evidence="3" id="KW-1185">Reference proteome</keyword>
<dbReference type="InterPro" id="IPR036865">
    <property type="entry name" value="CRAL-TRIO_dom_sf"/>
</dbReference>
<dbReference type="InterPro" id="IPR036273">
    <property type="entry name" value="CRAL/TRIO_N_dom_sf"/>
</dbReference>
<dbReference type="PROSITE" id="PS50191">
    <property type="entry name" value="CRAL_TRIO"/>
    <property type="match status" value="1"/>
</dbReference>
<dbReference type="InParanoid" id="A0A6P7FWI2"/>
<organism evidence="4">
    <name type="scientific">Diabrotica virgifera virgifera</name>
    <name type="common">western corn rootworm</name>
    <dbReference type="NCBI Taxonomy" id="50390"/>
    <lineage>
        <taxon>Eukaryota</taxon>
        <taxon>Metazoa</taxon>
        <taxon>Ecdysozoa</taxon>
        <taxon>Arthropoda</taxon>
        <taxon>Hexapoda</taxon>
        <taxon>Insecta</taxon>
        <taxon>Pterygota</taxon>
        <taxon>Neoptera</taxon>
        <taxon>Endopterygota</taxon>
        <taxon>Coleoptera</taxon>
        <taxon>Polyphaga</taxon>
        <taxon>Cucujiformia</taxon>
        <taxon>Chrysomeloidea</taxon>
        <taxon>Chrysomelidae</taxon>
        <taxon>Galerucinae</taxon>
        <taxon>Diabroticina</taxon>
        <taxon>Diabroticites</taxon>
        <taxon>Diabrotica</taxon>
    </lineage>
</organism>
<gene>
    <name evidence="4" type="primary">LOC114334871</name>
</gene>
<dbReference type="SUPFAM" id="SSF46938">
    <property type="entry name" value="CRAL/TRIO N-terminal domain"/>
    <property type="match status" value="1"/>
</dbReference>
<reference evidence="2" key="2">
    <citation type="submission" date="2025-05" db="UniProtKB">
        <authorList>
            <consortium name="EnsemblMetazoa"/>
        </authorList>
    </citation>
    <scope>IDENTIFICATION</scope>
</reference>
<accession>A0A6P7FWI2</accession>
<dbReference type="OrthoDB" id="6575879at2759"/>
<dbReference type="RefSeq" id="XP_028140786.1">
    <property type="nucleotide sequence ID" value="XM_028284985.1"/>
</dbReference>
<dbReference type="CDD" id="cd00170">
    <property type="entry name" value="SEC14"/>
    <property type="match status" value="1"/>
</dbReference>
<dbReference type="GO" id="GO:1902936">
    <property type="term" value="F:phosphatidylinositol bisphosphate binding"/>
    <property type="evidence" value="ECO:0007669"/>
    <property type="project" value="TreeGrafter"/>
</dbReference>
<dbReference type="Gene3D" id="3.40.525.10">
    <property type="entry name" value="CRAL-TRIO lipid binding domain"/>
    <property type="match status" value="1"/>
</dbReference>
<dbReference type="PANTHER" id="PTHR10174:SF222">
    <property type="entry name" value="GH10083P-RELATED"/>
    <property type="match status" value="1"/>
</dbReference>